<keyword evidence="11" id="KW-1185">Reference proteome</keyword>
<evidence type="ECO:0000256" key="9">
    <source>
        <dbReference type="HAMAP-Rule" id="MF_00024"/>
    </source>
</evidence>
<evidence type="ECO:0000313" key="10">
    <source>
        <dbReference type="EMBL" id="ABM97288.1"/>
    </source>
</evidence>
<comment type="similarity">
    <text evidence="3 9">Belongs to the CobD/CbiB family.</text>
</comment>
<comment type="caution">
    <text evidence="9">Lacks conserved residue(s) required for the propagation of feature annotation.</text>
</comment>
<keyword evidence="5 9" id="KW-0169">Cobalamin biosynthesis</keyword>
<dbReference type="RefSeq" id="WP_011831841.1">
    <property type="nucleotide sequence ID" value="NC_008826.1"/>
</dbReference>
<organism evidence="10 11">
    <name type="scientific">Methylibium petroleiphilum (strain ATCC BAA-1232 / LMG 22953 / PM1)</name>
    <dbReference type="NCBI Taxonomy" id="420662"/>
    <lineage>
        <taxon>Bacteria</taxon>
        <taxon>Pseudomonadati</taxon>
        <taxon>Pseudomonadota</taxon>
        <taxon>Betaproteobacteria</taxon>
        <taxon>Burkholderiales</taxon>
        <taxon>Sphaerotilaceae</taxon>
        <taxon>Methylibium</taxon>
    </lineage>
</organism>
<dbReference type="GO" id="GO:0009236">
    <property type="term" value="P:cobalamin biosynthetic process"/>
    <property type="evidence" value="ECO:0007669"/>
    <property type="project" value="UniProtKB-UniRule"/>
</dbReference>
<dbReference type="PANTHER" id="PTHR34308">
    <property type="entry name" value="COBALAMIN BIOSYNTHESIS PROTEIN CBIB"/>
    <property type="match status" value="1"/>
</dbReference>
<dbReference type="eggNOG" id="COG1270">
    <property type="taxonomic scope" value="Bacteria"/>
</dbReference>
<evidence type="ECO:0000256" key="3">
    <source>
        <dbReference type="ARBA" id="ARBA00006263"/>
    </source>
</evidence>
<evidence type="ECO:0000313" key="11">
    <source>
        <dbReference type="Proteomes" id="UP000000366"/>
    </source>
</evidence>
<accession>A2SNZ9</accession>
<dbReference type="GO" id="GO:0016874">
    <property type="term" value="F:ligase activity"/>
    <property type="evidence" value="ECO:0007669"/>
    <property type="project" value="UniProtKB-KW"/>
</dbReference>
<dbReference type="InterPro" id="IPR004485">
    <property type="entry name" value="Cobalamin_biosynth_CobD/CbiB"/>
</dbReference>
<comment type="subcellular location">
    <subcellularLocation>
        <location evidence="1 9">Cell membrane</location>
        <topology evidence="1 9">Multi-pass membrane protein</topology>
    </subcellularLocation>
</comment>
<evidence type="ECO:0000256" key="2">
    <source>
        <dbReference type="ARBA" id="ARBA00004953"/>
    </source>
</evidence>
<gene>
    <name evidence="10" type="primary">cbiB</name>
    <name evidence="9" type="synonym">cobD</name>
    <name evidence="10" type="ordered locus">Mpe_B0516</name>
</gene>
<keyword evidence="10" id="KW-0614">Plasmid</keyword>
<proteinExistence type="inferred from homology"/>
<dbReference type="HOGENOM" id="CLU_054212_0_2_4"/>
<dbReference type="GO" id="GO:0005886">
    <property type="term" value="C:plasma membrane"/>
    <property type="evidence" value="ECO:0007669"/>
    <property type="project" value="UniProtKB-SubCell"/>
</dbReference>
<keyword evidence="7 9" id="KW-1133">Transmembrane helix</keyword>
<evidence type="ECO:0000256" key="1">
    <source>
        <dbReference type="ARBA" id="ARBA00004651"/>
    </source>
</evidence>
<dbReference type="GO" id="GO:0015420">
    <property type="term" value="F:ABC-type vitamin B12 transporter activity"/>
    <property type="evidence" value="ECO:0007669"/>
    <property type="project" value="UniProtKB-UniRule"/>
</dbReference>
<sequence length="300" mass="31523">MVAAAALALAWLIDSRFGEPRSAWHPVAWFGRIAAPLGRRVHSWAAPAAFAAGAVLWCSLVAAVAGAAFAVEQAAGAAPAWIAIPLLAAALKPTFAWRMLNDEVRAVEAALGQGLEQGQARVARLCSRDVTQLDAAAVRETAIETLAENFNDSLVAPLFWFLVAGLPGAWAWRAANTLDAMWGYRGPWEWAGKWAARADDVMGYVPARLAALLLWRPSVGVARLTREAPLTPSPNGGWPMAAMAFRIGVRLGKPGAYALNAQAPAPDAAALTNALTVGEGAARGAIAAALLLVVLKVNLW</sequence>
<evidence type="ECO:0000256" key="4">
    <source>
        <dbReference type="ARBA" id="ARBA00022475"/>
    </source>
</evidence>
<name>A2SNZ9_METPP</name>
<comment type="function">
    <text evidence="9">Converts cobyric acid to cobinamide by the addition of aminopropanol on the F carboxylic group.</text>
</comment>
<dbReference type="PANTHER" id="PTHR34308:SF1">
    <property type="entry name" value="COBALAMIN BIOSYNTHESIS PROTEIN CBIB"/>
    <property type="match status" value="1"/>
</dbReference>
<protein>
    <recommendedName>
        <fullName evidence="9">Cobalamin biosynthesis protein CobD</fullName>
    </recommendedName>
</protein>
<dbReference type="NCBIfam" id="TIGR00380">
    <property type="entry name" value="cobal_cbiB"/>
    <property type="match status" value="1"/>
</dbReference>
<evidence type="ECO:0000256" key="8">
    <source>
        <dbReference type="ARBA" id="ARBA00023136"/>
    </source>
</evidence>
<keyword evidence="6 9" id="KW-0812">Transmembrane</keyword>
<geneLocation type="plasmid" evidence="10 11">
    <name>RPME01</name>
</geneLocation>
<keyword evidence="8 9" id="KW-0472">Membrane</keyword>
<evidence type="ECO:0000256" key="6">
    <source>
        <dbReference type="ARBA" id="ARBA00022692"/>
    </source>
</evidence>
<dbReference type="Pfam" id="PF03186">
    <property type="entry name" value="CobD_Cbib"/>
    <property type="match status" value="1"/>
</dbReference>
<feature type="transmembrane region" description="Helical" evidence="9">
    <location>
        <begin position="78"/>
        <end position="97"/>
    </location>
</feature>
<keyword evidence="10" id="KW-0436">Ligase</keyword>
<dbReference type="KEGG" id="mpt:Mpe_B0516"/>
<dbReference type="AlphaFoldDB" id="A2SNZ9"/>
<evidence type="ECO:0000256" key="5">
    <source>
        <dbReference type="ARBA" id="ARBA00022573"/>
    </source>
</evidence>
<comment type="pathway">
    <text evidence="2 9">Cofactor biosynthesis; adenosylcobalamin biosynthesis.</text>
</comment>
<reference evidence="10 11" key="1">
    <citation type="journal article" date="2007" name="J. Bacteriol.">
        <title>Whole-genome analysis of the methyl tert-butyl ether-degrading beta-proteobacterium Methylibium petroleiphilum PM1.</title>
        <authorList>
            <person name="Kane S.R."/>
            <person name="Chakicherla A.Y."/>
            <person name="Chain P.S.G."/>
            <person name="Schmidt R."/>
            <person name="Shin M.W."/>
            <person name="Legler T.C."/>
            <person name="Scow K.M."/>
            <person name="Larimer F.W."/>
            <person name="Lucas S.M."/>
            <person name="Richardson P.M."/>
            <person name="Hristova K.R."/>
        </authorList>
    </citation>
    <scope>NUCLEOTIDE SEQUENCE [LARGE SCALE GENOMIC DNA]</scope>
    <source>
        <strain evidence="11">ATCC BAA-1232 / LMG 22953 / PM1</strain>
        <plasmid evidence="10 11">RPME01</plasmid>
    </source>
</reference>
<keyword evidence="4 9" id="KW-1003">Cell membrane</keyword>
<dbReference type="Proteomes" id="UP000000366">
    <property type="component" value="Plasmid RPME01"/>
</dbReference>
<dbReference type="GO" id="GO:0048472">
    <property type="term" value="F:threonine-phosphate decarboxylase activity"/>
    <property type="evidence" value="ECO:0007669"/>
    <property type="project" value="InterPro"/>
</dbReference>
<feature type="transmembrane region" description="Helical" evidence="9">
    <location>
        <begin position="44"/>
        <end position="71"/>
    </location>
</feature>
<evidence type="ECO:0000256" key="7">
    <source>
        <dbReference type="ARBA" id="ARBA00022989"/>
    </source>
</evidence>
<dbReference type="HAMAP" id="MF_00024">
    <property type="entry name" value="CobD_CbiB"/>
    <property type="match status" value="1"/>
</dbReference>
<dbReference type="UniPathway" id="UPA00148"/>
<dbReference type="EMBL" id="CP000556">
    <property type="protein sequence ID" value="ABM97288.1"/>
    <property type="molecule type" value="Genomic_DNA"/>
</dbReference>